<evidence type="ECO:0000313" key="7">
    <source>
        <dbReference type="Proteomes" id="UP000596742"/>
    </source>
</evidence>
<dbReference type="InterPro" id="IPR036259">
    <property type="entry name" value="MFS_trans_sf"/>
</dbReference>
<organism evidence="6 7">
    <name type="scientific">Mytilus galloprovincialis</name>
    <name type="common">Mediterranean mussel</name>
    <dbReference type="NCBI Taxonomy" id="29158"/>
    <lineage>
        <taxon>Eukaryota</taxon>
        <taxon>Metazoa</taxon>
        <taxon>Spiralia</taxon>
        <taxon>Lophotrochozoa</taxon>
        <taxon>Mollusca</taxon>
        <taxon>Bivalvia</taxon>
        <taxon>Autobranchia</taxon>
        <taxon>Pteriomorphia</taxon>
        <taxon>Mytilida</taxon>
        <taxon>Mytiloidea</taxon>
        <taxon>Mytilidae</taxon>
        <taxon>Mytilinae</taxon>
        <taxon>Mytilus</taxon>
    </lineage>
</organism>
<dbReference type="PANTHER" id="PTHR10924:SF4">
    <property type="entry name" value="GH15861P"/>
    <property type="match status" value="1"/>
</dbReference>
<dbReference type="InterPro" id="IPR049680">
    <property type="entry name" value="FLVCR1-2_SLC49-like"/>
</dbReference>
<keyword evidence="7" id="KW-1185">Reference proteome</keyword>
<reference evidence="6" key="1">
    <citation type="submission" date="2018-11" db="EMBL/GenBank/DDBJ databases">
        <authorList>
            <person name="Alioto T."/>
            <person name="Alioto T."/>
        </authorList>
    </citation>
    <scope>NUCLEOTIDE SEQUENCE</scope>
</reference>
<evidence type="ECO:0000256" key="4">
    <source>
        <dbReference type="ARBA" id="ARBA00023136"/>
    </source>
</evidence>
<evidence type="ECO:0000256" key="3">
    <source>
        <dbReference type="ARBA" id="ARBA00022989"/>
    </source>
</evidence>
<dbReference type="OrthoDB" id="422206at2759"/>
<evidence type="ECO:0000313" key="6">
    <source>
        <dbReference type="EMBL" id="VDI71535.1"/>
    </source>
</evidence>
<dbReference type="GO" id="GO:0020037">
    <property type="term" value="F:heme binding"/>
    <property type="evidence" value="ECO:0007669"/>
    <property type="project" value="TreeGrafter"/>
</dbReference>
<feature type="transmembrane region" description="Helical" evidence="5">
    <location>
        <begin position="469"/>
        <end position="486"/>
    </location>
</feature>
<feature type="transmembrane region" description="Helical" evidence="5">
    <location>
        <begin position="439"/>
        <end position="457"/>
    </location>
</feature>
<dbReference type="AlphaFoldDB" id="A0A8B6GZR3"/>
<dbReference type="SUPFAM" id="SSF103473">
    <property type="entry name" value="MFS general substrate transporter"/>
    <property type="match status" value="1"/>
</dbReference>
<name>A0A8B6GZR3_MYTGA</name>
<sequence length="612" mass="69354">MNFMKASPSDIHLRRLSLLYSPFEAKELAIHLGFSNREVNVILETEDPLTSSFAILLRCRDSRMVTFKDIKEAIESIGKESIHILCKLVKGENINYGSQQATSCQLSRLLSDMELRRDLDAQSETNFAKNRTLPPSWIRKKTARVLENKYHWFFDAMREWNASKLWNITMIETIIQQFNLSIICSHLYTHKTIDHCDDKLLQNSVGFDSLINPMMFIYIQLLYNKHFEINIKHQNIVFCDLLENFLDDVLSLIIKFAHLLWSRICFSMLCYVHGVCSRYHYYIPNLLSNTTAMAFMSHPGLRKTNVCTFGKYQCLVVDVLVFDILYVPGVECQDCLGEDVPITYSASHVTPVVLLMLLPIRFLELTTPYLDKILRPCTKNLNEDFYERYIDTTLVKVDSVLLAKPLTCINTGSYYAISTLLNPIVLYYFEGHQKDAGQIGLTIVLAGVVGSIVAGVWLDRTKTFKGTTVGIYFLSMAGMIAFTFTLKLDILWVVYLCAGALGFFMTGYLPVGFEFAAEITYPESEGTSSGLLNASAQTFGIILTIGMRAMLNNISILSANITICVALLIGTVITAFIGANYKRQEAGREMMAKIDQLEYIVDEKSQMADQSI</sequence>
<evidence type="ECO:0000256" key="1">
    <source>
        <dbReference type="ARBA" id="ARBA00004141"/>
    </source>
</evidence>
<proteinExistence type="predicted"/>
<dbReference type="GO" id="GO:0097037">
    <property type="term" value="P:heme export"/>
    <property type="evidence" value="ECO:0007669"/>
    <property type="project" value="TreeGrafter"/>
</dbReference>
<dbReference type="Gene3D" id="1.20.1250.20">
    <property type="entry name" value="MFS general substrate transporter like domains"/>
    <property type="match status" value="1"/>
</dbReference>
<keyword evidence="4 5" id="KW-0472">Membrane</keyword>
<accession>A0A8B6GZR3</accession>
<comment type="subcellular location">
    <subcellularLocation>
        <location evidence="1">Membrane</location>
        <topology evidence="1">Multi-pass membrane protein</topology>
    </subcellularLocation>
</comment>
<dbReference type="Proteomes" id="UP000596742">
    <property type="component" value="Unassembled WGS sequence"/>
</dbReference>
<dbReference type="PANTHER" id="PTHR10924">
    <property type="entry name" value="MAJOR FACILITATOR SUPERFAMILY PROTEIN-RELATED"/>
    <property type="match status" value="1"/>
</dbReference>
<feature type="transmembrane region" description="Helical" evidence="5">
    <location>
        <begin position="557"/>
        <end position="581"/>
    </location>
</feature>
<gene>
    <name evidence="6" type="ORF">MGAL_10B012960</name>
</gene>
<dbReference type="GO" id="GO:0016020">
    <property type="term" value="C:membrane"/>
    <property type="evidence" value="ECO:0007669"/>
    <property type="project" value="UniProtKB-SubCell"/>
</dbReference>
<keyword evidence="3 5" id="KW-1133">Transmembrane helix</keyword>
<evidence type="ECO:0000256" key="5">
    <source>
        <dbReference type="SAM" id="Phobius"/>
    </source>
</evidence>
<dbReference type="GO" id="GO:0015232">
    <property type="term" value="F:heme transmembrane transporter activity"/>
    <property type="evidence" value="ECO:0007669"/>
    <property type="project" value="TreeGrafter"/>
</dbReference>
<keyword evidence="6" id="KW-0675">Receptor</keyword>
<keyword evidence="2 5" id="KW-0812">Transmembrane</keyword>
<protein>
    <submittedName>
        <fullName evidence="6">MFS transporter, FLVCR family, feline leukemia virus subgroup C receptor-related protein</fullName>
    </submittedName>
</protein>
<comment type="caution">
    <text evidence="6">The sequence shown here is derived from an EMBL/GenBank/DDBJ whole genome shotgun (WGS) entry which is preliminary data.</text>
</comment>
<dbReference type="EMBL" id="UYJE01009235">
    <property type="protein sequence ID" value="VDI71535.1"/>
    <property type="molecule type" value="Genomic_DNA"/>
</dbReference>
<feature type="transmembrane region" description="Helical" evidence="5">
    <location>
        <begin position="492"/>
        <end position="511"/>
    </location>
</feature>
<evidence type="ECO:0000256" key="2">
    <source>
        <dbReference type="ARBA" id="ARBA00022692"/>
    </source>
</evidence>